<sequence length="204" mass="22301">MEKQPPPQPAATATYPRELTIKPVSHRDWEVWPSGDNSLSSLYYCHVGRGIGKSEQPNILVQSGGMGGPTVGASHHRSVGSIMCGLGADELSMNWWELQPAGGPRTFRYEFDWQGRQYALQGATGEDVGKPGRWISFGLQLKVVDVAAGRNVALSAPVKSTKMFSLGRPSRTLKLVEGLGAELEVLILLGVLSWENQKERSRED</sequence>
<evidence type="ECO:0000313" key="1">
    <source>
        <dbReference type="EMBL" id="KAF2486545.1"/>
    </source>
</evidence>
<accession>A0A6A6Q2K5</accession>
<name>A0A6A6Q2K5_9PEZI</name>
<protein>
    <recommendedName>
        <fullName evidence="3">Tubby C-terminal-like domain-containing protein</fullName>
    </recommendedName>
</protein>
<dbReference type="OrthoDB" id="3431997at2759"/>
<proteinExistence type="predicted"/>
<organism evidence="1 2">
    <name type="scientific">Neohortaea acidophila</name>
    <dbReference type="NCBI Taxonomy" id="245834"/>
    <lineage>
        <taxon>Eukaryota</taxon>
        <taxon>Fungi</taxon>
        <taxon>Dikarya</taxon>
        <taxon>Ascomycota</taxon>
        <taxon>Pezizomycotina</taxon>
        <taxon>Dothideomycetes</taxon>
        <taxon>Dothideomycetidae</taxon>
        <taxon>Mycosphaerellales</taxon>
        <taxon>Teratosphaeriaceae</taxon>
        <taxon>Neohortaea</taxon>
    </lineage>
</organism>
<dbReference type="AlphaFoldDB" id="A0A6A6Q2K5"/>
<dbReference type="Proteomes" id="UP000799767">
    <property type="component" value="Unassembled WGS sequence"/>
</dbReference>
<dbReference type="EMBL" id="MU001632">
    <property type="protein sequence ID" value="KAF2486545.1"/>
    <property type="molecule type" value="Genomic_DNA"/>
</dbReference>
<gene>
    <name evidence="1" type="ORF">BDY17DRAFT_81037</name>
</gene>
<evidence type="ECO:0008006" key="3">
    <source>
        <dbReference type="Google" id="ProtNLM"/>
    </source>
</evidence>
<dbReference type="GeneID" id="54479732"/>
<evidence type="ECO:0000313" key="2">
    <source>
        <dbReference type="Proteomes" id="UP000799767"/>
    </source>
</evidence>
<keyword evidence="2" id="KW-1185">Reference proteome</keyword>
<reference evidence="1" key="1">
    <citation type="journal article" date="2020" name="Stud. Mycol.">
        <title>101 Dothideomycetes genomes: a test case for predicting lifestyles and emergence of pathogens.</title>
        <authorList>
            <person name="Haridas S."/>
            <person name="Albert R."/>
            <person name="Binder M."/>
            <person name="Bloem J."/>
            <person name="Labutti K."/>
            <person name="Salamov A."/>
            <person name="Andreopoulos B."/>
            <person name="Baker S."/>
            <person name="Barry K."/>
            <person name="Bills G."/>
            <person name="Bluhm B."/>
            <person name="Cannon C."/>
            <person name="Castanera R."/>
            <person name="Culley D."/>
            <person name="Daum C."/>
            <person name="Ezra D."/>
            <person name="Gonzalez J."/>
            <person name="Henrissat B."/>
            <person name="Kuo A."/>
            <person name="Liang C."/>
            <person name="Lipzen A."/>
            <person name="Lutzoni F."/>
            <person name="Magnuson J."/>
            <person name="Mondo S."/>
            <person name="Nolan M."/>
            <person name="Ohm R."/>
            <person name="Pangilinan J."/>
            <person name="Park H.-J."/>
            <person name="Ramirez L."/>
            <person name="Alfaro M."/>
            <person name="Sun H."/>
            <person name="Tritt A."/>
            <person name="Yoshinaga Y."/>
            <person name="Zwiers L.-H."/>
            <person name="Turgeon B."/>
            <person name="Goodwin S."/>
            <person name="Spatafora J."/>
            <person name="Crous P."/>
            <person name="Grigoriev I."/>
        </authorList>
    </citation>
    <scope>NUCLEOTIDE SEQUENCE</scope>
    <source>
        <strain evidence="1">CBS 113389</strain>
    </source>
</reference>
<dbReference type="RefSeq" id="XP_033593114.1">
    <property type="nucleotide sequence ID" value="XM_033738731.1"/>
</dbReference>